<organism evidence="10 11">
    <name type="scientific">Auxenochlorella protothecoides</name>
    <name type="common">Green microalga</name>
    <name type="synonym">Chlorella protothecoides</name>
    <dbReference type="NCBI Taxonomy" id="3075"/>
    <lineage>
        <taxon>Eukaryota</taxon>
        <taxon>Viridiplantae</taxon>
        <taxon>Chlorophyta</taxon>
        <taxon>core chlorophytes</taxon>
        <taxon>Trebouxiophyceae</taxon>
        <taxon>Chlorellales</taxon>
        <taxon>Chlorellaceae</taxon>
        <taxon>Auxenochlorella</taxon>
    </lineage>
</organism>
<evidence type="ECO:0000256" key="7">
    <source>
        <dbReference type="ARBA" id="ARBA00023117"/>
    </source>
</evidence>
<evidence type="ECO:0000313" key="10">
    <source>
        <dbReference type="EMBL" id="KFM24375.1"/>
    </source>
</evidence>
<dbReference type="STRING" id="3075.A0A087SF71"/>
<evidence type="ECO:0000256" key="2">
    <source>
        <dbReference type="ARBA" id="ARBA00022723"/>
    </source>
</evidence>
<feature type="domain" description="PHD-type" evidence="9">
    <location>
        <begin position="1"/>
        <end position="89"/>
    </location>
</feature>
<dbReference type="AlphaFoldDB" id="A0A087SF71"/>
<dbReference type="GO" id="GO:0005634">
    <property type="term" value="C:nucleus"/>
    <property type="evidence" value="ECO:0007669"/>
    <property type="project" value="TreeGrafter"/>
</dbReference>
<dbReference type="Pfam" id="PF13771">
    <property type="entry name" value="zf-HC5HC2H"/>
    <property type="match status" value="1"/>
</dbReference>
<dbReference type="InterPro" id="IPR003593">
    <property type="entry name" value="AAA+_ATPase"/>
</dbReference>
<dbReference type="InterPro" id="IPR034732">
    <property type="entry name" value="EPHD"/>
</dbReference>
<accession>A0A087SF71</accession>
<dbReference type="Proteomes" id="UP000028924">
    <property type="component" value="Unassembled WGS sequence"/>
</dbReference>
<dbReference type="Pfam" id="PF00004">
    <property type="entry name" value="AAA"/>
    <property type="match status" value="1"/>
</dbReference>
<dbReference type="PANTHER" id="PTHR23069">
    <property type="entry name" value="AAA DOMAIN-CONTAINING"/>
    <property type="match status" value="1"/>
</dbReference>
<reference evidence="10 11" key="1">
    <citation type="journal article" date="2014" name="BMC Genomics">
        <title>Oil accumulation mechanisms of the oleaginous microalga Chlorella protothecoides revealed through its genome, transcriptomes, and proteomes.</title>
        <authorList>
            <person name="Gao C."/>
            <person name="Wang Y."/>
            <person name="Shen Y."/>
            <person name="Yan D."/>
            <person name="He X."/>
            <person name="Dai J."/>
            <person name="Wu Q."/>
        </authorList>
    </citation>
    <scope>NUCLEOTIDE SEQUENCE [LARGE SCALE GENOMIC DNA]</scope>
    <source>
        <strain evidence="10 11">0710</strain>
    </source>
</reference>
<dbReference type="GO" id="GO:0003682">
    <property type="term" value="F:chromatin binding"/>
    <property type="evidence" value="ECO:0007669"/>
    <property type="project" value="TreeGrafter"/>
</dbReference>
<dbReference type="GO" id="GO:0045815">
    <property type="term" value="P:transcription initiation-coupled chromatin remodeling"/>
    <property type="evidence" value="ECO:0007669"/>
    <property type="project" value="TreeGrafter"/>
</dbReference>
<dbReference type="OrthoDB" id="417797at2759"/>
<dbReference type="InterPro" id="IPR013083">
    <property type="entry name" value="Znf_RING/FYVE/PHD"/>
</dbReference>
<gene>
    <name evidence="10" type="ORF">F751_3093</name>
</gene>
<dbReference type="Gene3D" id="3.30.40.10">
    <property type="entry name" value="Zinc/RING finger domain, C3HC4 (zinc finger)"/>
    <property type="match status" value="1"/>
</dbReference>
<dbReference type="InterPro" id="IPR045199">
    <property type="entry name" value="ATAD2-like"/>
</dbReference>
<feature type="compositionally biased region" description="Basic and acidic residues" evidence="8">
    <location>
        <begin position="104"/>
        <end position="126"/>
    </location>
</feature>
<evidence type="ECO:0000256" key="3">
    <source>
        <dbReference type="ARBA" id="ARBA00022741"/>
    </source>
</evidence>
<dbReference type="Pfam" id="PF04536">
    <property type="entry name" value="TPM_phosphatase"/>
    <property type="match status" value="1"/>
</dbReference>
<feature type="region of interest" description="Disordered" evidence="8">
    <location>
        <begin position="715"/>
        <end position="739"/>
    </location>
</feature>
<dbReference type="PROSITE" id="PS51805">
    <property type="entry name" value="EPHD"/>
    <property type="match status" value="1"/>
</dbReference>
<evidence type="ECO:0000259" key="9">
    <source>
        <dbReference type="PROSITE" id="PS51805"/>
    </source>
</evidence>
<dbReference type="FunFam" id="3.40.50.300:FF:000061">
    <property type="entry name" value="ATPase family, AAA domain-containing 2"/>
    <property type="match status" value="1"/>
</dbReference>
<dbReference type="InterPro" id="IPR001965">
    <property type="entry name" value="Znf_PHD"/>
</dbReference>
<dbReference type="GO" id="GO:0008270">
    <property type="term" value="F:zinc ion binding"/>
    <property type="evidence" value="ECO:0007669"/>
    <property type="project" value="UniProtKB-KW"/>
</dbReference>
<keyword evidence="11" id="KW-1185">Reference proteome</keyword>
<dbReference type="PANTHER" id="PTHR23069:SF7">
    <property type="entry name" value="P-LOOP CONTAINING NUCLEOSIDE TRIPHOSPHATE HYDROLASES SUPERFAMILY PROTEIN"/>
    <property type="match status" value="1"/>
</dbReference>
<proteinExistence type="inferred from homology"/>
<keyword evidence="4" id="KW-0863">Zinc-finger</keyword>
<evidence type="ECO:0000256" key="8">
    <source>
        <dbReference type="SAM" id="MobiDB-lite"/>
    </source>
</evidence>
<dbReference type="GO" id="GO:0006337">
    <property type="term" value="P:nucleosome disassembly"/>
    <property type="evidence" value="ECO:0007669"/>
    <property type="project" value="TreeGrafter"/>
</dbReference>
<evidence type="ECO:0000256" key="4">
    <source>
        <dbReference type="ARBA" id="ARBA00022771"/>
    </source>
</evidence>
<keyword evidence="7" id="KW-0103">Bromodomain</keyword>
<dbReference type="SMART" id="SM00249">
    <property type="entry name" value="PHD"/>
    <property type="match status" value="1"/>
</dbReference>
<evidence type="ECO:0000256" key="6">
    <source>
        <dbReference type="ARBA" id="ARBA00022840"/>
    </source>
</evidence>
<protein>
    <submittedName>
        <fullName evidence="10">ATPase family AAA domain-containing protein 2</fullName>
    </submittedName>
</protein>
<dbReference type="SUPFAM" id="SSF52540">
    <property type="entry name" value="P-loop containing nucleoside triphosphate hydrolases"/>
    <property type="match status" value="1"/>
</dbReference>
<dbReference type="KEGG" id="apro:F751_3093"/>
<dbReference type="EMBL" id="KL662107">
    <property type="protein sequence ID" value="KFM24375.1"/>
    <property type="molecule type" value="Genomic_DNA"/>
</dbReference>
<dbReference type="InterPro" id="IPR027417">
    <property type="entry name" value="P-loop_NTPase"/>
</dbReference>
<dbReference type="GO" id="GO:0016887">
    <property type="term" value="F:ATP hydrolysis activity"/>
    <property type="evidence" value="ECO:0007669"/>
    <property type="project" value="InterPro"/>
</dbReference>
<name>A0A087SF71_AUXPR</name>
<dbReference type="InterPro" id="IPR003959">
    <property type="entry name" value="ATPase_AAA_core"/>
</dbReference>
<dbReference type="RefSeq" id="XP_011397263.1">
    <property type="nucleotide sequence ID" value="XM_011398961.1"/>
</dbReference>
<dbReference type="GeneID" id="23614484"/>
<feature type="region of interest" description="Disordered" evidence="8">
    <location>
        <begin position="782"/>
        <end position="801"/>
    </location>
</feature>
<sequence length="1041" mass="110339">MHAHHKAQCQISLSQCHHQVCETPEGGLRGVAGEVRRGRALRCAHCGKRGASLGCRLASCHSSFHVACAQAAGASFFLGSFQVACKAHARLFGGEPSVPKLLGRQRELSSSDEEHLRSREAQREEREIASLQPVLLGAEPQGEGDGLYTRPLTTFADVAGMEGVKAALREMVLLPLLAPQVLQDMGISAPRQGREKAGTGKTLIVRALAGECAAFAASRVSLFVRSGADCLGKFHGEAERTLRLLFEEATRRAPSIIFFDELDALAPARTARHDSPSDQTFASVVSTLLCLMDGVGNRGAVVVIGATNSPDSLDPALRRPGRFDREVEVGLPSSRERLGVLRAHTRRWPQPPDPELLSRLAAATRGWAGADLQALAAAAVVRAARRALPLDAALDGGAALCDGLAPPRVEAGDWEAALAEAPPPCAWRAGGAAGGPRGPPEGLPAAAARSVRAALRAVHAAAALPVELMPFLDCDPPELLAALAGEGGTDNLDRDFNGPGPNGLSRRSPFVPSGSALCSSTDLRHSLPPPCIRLLLWGPVTSGSGGAGDVAACLLELFCRDAGFVVHALTLPLLITSGDSRGAEGLAAGLGPALQPLLRPGLQHPSLLHLPDLSAWAVGDDGEGLGASPAWTTFVVAVQGAARGTPALILATARGPADALPHDVQDFFDVQLLCPGSSMREGVVLAHPAGQEGWSSPPSQPATDAPAHEALLADSSRPTDGMSEEAMPRAPASQLPEPVTPNVTTNEADLAAGLALYHAELSSLQEVGLWLARDPRLALLEATPGRPERQRSKRRRGITPPSVPRVARRCWQGLYGSVEAFLLDFRAAVAEIHATPSGGDSHGYSPQVAAACALADEVEQRCHENMQSLELDNPHLQALRAVGAWARLEGVNQPNLLPQGSEIIPLIDVANFLTETEETRMRDRLQHLEKDTGIKFRVLAQNYPDTPGLAIKDYWSVDDNTVVLVADPTFGNVLNFNIGINIDSFIPRNFWSKVAGRFGNKFYVEEQGRDVAIINAVAAVDHCLREPIDRTQCSEIRGELE</sequence>
<comment type="similarity">
    <text evidence="1">Belongs to the AAA ATPase family.</text>
</comment>
<evidence type="ECO:0000256" key="1">
    <source>
        <dbReference type="ARBA" id="ARBA00006914"/>
    </source>
</evidence>
<keyword evidence="2" id="KW-0479">Metal-binding</keyword>
<keyword evidence="6" id="KW-0067">ATP-binding</keyword>
<dbReference type="GO" id="GO:0005524">
    <property type="term" value="F:ATP binding"/>
    <property type="evidence" value="ECO:0007669"/>
    <property type="project" value="UniProtKB-KW"/>
</dbReference>
<keyword evidence="5" id="KW-0862">Zinc</keyword>
<evidence type="ECO:0000313" key="11">
    <source>
        <dbReference type="Proteomes" id="UP000028924"/>
    </source>
</evidence>
<dbReference type="SMART" id="SM00382">
    <property type="entry name" value="AAA"/>
    <property type="match status" value="1"/>
</dbReference>
<dbReference type="InterPro" id="IPR003960">
    <property type="entry name" value="ATPase_AAA_CS"/>
</dbReference>
<dbReference type="PROSITE" id="PS00674">
    <property type="entry name" value="AAA"/>
    <property type="match status" value="1"/>
</dbReference>
<dbReference type="GO" id="GO:0042393">
    <property type="term" value="F:histone binding"/>
    <property type="evidence" value="ECO:0007669"/>
    <property type="project" value="TreeGrafter"/>
</dbReference>
<evidence type="ECO:0000256" key="5">
    <source>
        <dbReference type="ARBA" id="ARBA00022833"/>
    </source>
</evidence>
<dbReference type="eggNOG" id="KOG0732">
    <property type="taxonomic scope" value="Eukaryota"/>
</dbReference>
<dbReference type="InterPro" id="IPR007621">
    <property type="entry name" value="TPM_dom"/>
</dbReference>
<dbReference type="Gene3D" id="3.40.50.300">
    <property type="entry name" value="P-loop containing nucleotide triphosphate hydrolases"/>
    <property type="match status" value="1"/>
</dbReference>
<dbReference type="Gene3D" id="1.10.8.60">
    <property type="match status" value="1"/>
</dbReference>
<feature type="region of interest" description="Disordered" evidence="8">
    <location>
        <begin position="103"/>
        <end position="126"/>
    </location>
</feature>
<keyword evidence="3" id="KW-0547">Nucleotide-binding</keyword>
<dbReference type="GO" id="GO:0006334">
    <property type="term" value="P:nucleosome assembly"/>
    <property type="evidence" value="ECO:0007669"/>
    <property type="project" value="TreeGrafter"/>
</dbReference>